<dbReference type="RefSeq" id="WP_310098140.1">
    <property type="nucleotide sequence ID" value="NZ_JAVDUU010000003.1"/>
</dbReference>
<feature type="chain" id="PRO_5045685252" evidence="1">
    <location>
        <begin position="21"/>
        <end position="168"/>
    </location>
</feature>
<comment type="caution">
    <text evidence="2">The sequence shown here is derived from an EMBL/GenBank/DDBJ whole genome shotgun (WGS) entry which is preliminary data.</text>
</comment>
<dbReference type="EMBL" id="JAVDUU010000003">
    <property type="protein sequence ID" value="MDR6943598.1"/>
    <property type="molecule type" value="Genomic_DNA"/>
</dbReference>
<accession>A0ABU1TE25</accession>
<keyword evidence="3" id="KW-1185">Reference proteome</keyword>
<protein>
    <submittedName>
        <fullName evidence="2">Osmotically-inducible protein OsmY</fullName>
    </submittedName>
</protein>
<proteinExistence type="predicted"/>
<evidence type="ECO:0000256" key="1">
    <source>
        <dbReference type="SAM" id="SignalP"/>
    </source>
</evidence>
<evidence type="ECO:0000313" key="3">
    <source>
        <dbReference type="Proteomes" id="UP001247620"/>
    </source>
</evidence>
<name>A0ABU1TE25_9SPHI</name>
<feature type="signal peptide" evidence="1">
    <location>
        <begin position="1"/>
        <end position="20"/>
    </location>
</feature>
<keyword evidence="1" id="KW-0732">Signal</keyword>
<reference evidence="2 3" key="1">
    <citation type="submission" date="2023-07" db="EMBL/GenBank/DDBJ databases">
        <title>Sorghum-associated microbial communities from plants grown in Nebraska, USA.</title>
        <authorList>
            <person name="Schachtman D."/>
        </authorList>
    </citation>
    <scope>NUCLEOTIDE SEQUENCE [LARGE SCALE GENOMIC DNA]</scope>
    <source>
        <strain evidence="2 3">3262</strain>
    </source>
</reference>
<sequence>MKSTLLALLLLVTGSTVCFAQCDKTLILTSSRTEHLDADGNLGRAVDEQTAIEINKSKISVVIENGKQTLTGVIKSNTCNWTAPFKEGKSVINTTISDEDGGGEKDYTLTIEGKDGKVTLLAQSVQDPERKLKFTLDKFEEKKRSHHFSCVLGREAKFYHAKTLSIFW</sequence>
<dbReference type="Proteomes" id="UP001247620">
    <property type="component" value="Unassembled WGS sequence"/>
</dbReference>
<organism evidence="2 3">
    <name type="scientific">Mucilaginibacter pocheonensis</name>
    <dbReference type="NCBI Taxonomy" id="398050"/>
    <lineage>
        <taxon>Bacteria</taxon>
        <taxon>Pseudomonadati</taxon>
        <taxon>Bacteroidota</taxon>
        <taxon>Sphingobacteriia</taxon>
        <taxon>Sphingobacteriales</taxon>
        <taxon>Sphingobacteriaceae</taxon>
        <taxon>Mucilaginibacter</taxon>
    </lineage>
</organism>
<evidence type="ECO:0000313" key="2">
    <source>
        <dbReference type="EMBL" id="MDR6943598.1"/>
    </source>
</evidence>
<gene>
    <name evidence="2" type="ORF">J2W55_003451</name>
</gene>